<dbReference type="OrthoDB" id="47007at2759"/>
<proteinExistence type="predicted"/>
<accession>A0A423W6T7</accession>
<dbReference type="STRING" id="356882.A0A423W6T7"/>
<name>A0A423W6T7_9PEZI</name>
<evidence type="ECO:0000313" key="2">
    <source>
        <dbReference type="EMBL" id="ROV99047.1"/>
    </source>
</evidence>
<evidence type="ECO:0000313" key="3">
    <source>
        <dbReference type="Proteomes" id="UP000283895"/>
    </source>
</evidence>
<dbReference type="AlphaFoldDB" id="A0A423W6T7"/>
<gene>
    <name evidence="2" type="ORF">VMCG_06581</name>
</gene>
<dbReference type="Proteomes" id="UP000283895">
    <property type="component" value="Unassembled WGS sequence"/>
</dbReference>
<keyword evidence="3" id="KW-1185">Reference proteome</keyword>
<protein>
    <submittedName>
        <fullName evidence="2">Uncharacterized protein</fullName>
    </submittedName>
</protein>
<feature type="compositionally biased region" description="Low complexity" evidence="1">
    <location>
        <begin position="255"/>
        <end position="264"/>
    </location>
</feature>
<sequence length="411" mass="45516">MAAASSSRASPSSDVLNLRGTPAVVEWRDATSQPPSTCYLAQSSDPSPIQLNLFFDLSSSTAFFKLRAAVVLEGATPQDQVKTYVYIFIHPEQVLSLVQEEVETLPEGAISPAARLSSCKFMCLRFVLSKPVSVVAPVDAPVRPKSTTDFQLLDTLELLMQQNTLAIYLALDALPNSKRLQSLCQASSNSSLKSHPKHADLSGLYGGRGGRIVECPIGSAKSGNTSKGKERIQERDEATEDDDPLEIPPSYNEVALSPQSTASAPQPPFPKKRRRVSFESGAPATDQMNILEICGKMLARQQAEMQRGLFAHMDERLQQMEARLVERLDHRMSEQLEGLKSDICTQVEERMDIRIDEVTVDVDALIDERIEDSILGIKMDLESFVKDEVRNVEDDIRDDLQEGSFTIQFNR</sequence>
<dbReference type="EMBL" id="LKEA01000024">
    <property type="protein sequence ID" value="ROV99047.1"/>
    <property type="molecule type" value="Genomic_DNA"/>
</dbReference>
<evidence type="ECO:0000256" key="1">
    <source>
        <dbReference type="SAM" id="MobiDB-lite"/>
    </source>
</evidence>
<organism evidence="2 3">
    <name type="scientific">Cytospora schulzeri</name>
    <dbReference type="NCBI Taxonomy" id="448051"/>
    <lineage>
        <taxon>Eukaryota</taxon>
        <taxon>Fungi</taxon>
        <taxon>Dikarya</taxon>
        <taxon>Ascomycota</taxon>
        <taxon>Pezizomycotina</taxon>
        <taxon>Sordariomycetes</taxon>
        <taxon>Sordariomycetidae</taxon>
        <taxon>Diaporthales</taxon>
        <taxon>Cytosporaceae</taxon>
        <taxon>Cytospora</taxon>
    </lineage>
</organism>
<feature type="region of interest" description="Disordered" evidence="1">
    <location>
        <begin position="215"/>
        <end position="282"/>
    </location>
</feature>
<comment type="caution">
    <text evidence="2">The sequence shown here is derived from an EMBL/GenBank/DDBJ whole genome shotgun (WGS) entry which is preliminary data.</text>
</comment>
<feature type="compositionally biased region" description="Basic and acidic residues" evidence="1">
    <location>
        <begin position="227"/>
        <end position="236"/>
    </location>
</feature>
<reference evidence="2 3" key="1">
    <citation type="submission" date="2015-09" db="EMBL/GenBank/DDBJ databases">
        <title>Host preference determinants of Valsa canker pathogens revealed by comparative genomics.</title>
        <authorList>
            <person name="Yin Z."/>
            <person name="Huang L."/>
        </authorList>
    </citation>
    <scope>NUCLEOTIDE SEQUENCE [LARGE SCALE GENOMIC DNA]</scope>
    <source>
        <strain evidence="2 3">03-1</strain>
    </source>
</reference>